<organism evidence="2 3">
    <name type="scientific">Breznakibacter xylanolyticus</name>
    <dbReference type="NCBI Taxonomy" id="990"/>
    <lineage>
        <taxon>Bacteria</taxon>
        <taxon>Pseudomonadati</taxon>
        <taxon>Bacteroidota</taxon>
        <taxon>Bacteroidia</taxon>
        <taxon>Marinilabiliales</taxon>
        <taxon>Marinilabiliaceae</taxon>
        <taxon>Breznakibacter</taxon>
    </lineage>
</organism>
<name>A0A2W7N9N7_9BACT</name>
<gene>
    <name evidence="2" type="ORF">LX69_01810</name>
</gene>
<reference evidence="2 3" key="1">
    <citation type="submission" date="2018-06" db="EMBL/GenBank/DDBJ databases">
        <title>Genomic Encyclopedia of Archaeal and Bacterial Type Strains, Phase II (KMG-II): from individual species to whole genera.</title>
        <authorList>
            <person name="Goeker M."/>
        </authorList>
    </citation>
    <scope>NUCLEOTIDE SEQUENCE [LARGE SCALE GENOMIC DNA]</scope>
    <source>
        <strain evidence="2 3">DSM 6779</strain>
    </source>
</reference>
<dbReference type="EMBL" id="QKZK01000012">
    <property type="protein sequence ID" value="PZX16740.1"/>
    <property type="molecule type" value="Genomic_DNA"/>
</dbReference>
<dbReference type="Proteomes" id="UP000249239">
    <property type="component" value="Unassembled WGS sequence"/>
</dbReference>
<dbReference type="RefSeq" id="WP_146260692.1">
    <property type="nucleotide sequence ID" value="NZ_QKZK01000012.1"/>
</dbReference>
<evidence type="ECO:0000313" key="3">
    <source>
        <dbReference type="Proteomes" id="UP000249239"/>
    </source>
</evidence>
<proteinExistence type="predicted"/>
<dbReference type="NCBIfam" id="NF033711">
    <property type="entry name" value="T9SS_PorQ"/>
    <property type="match status" value="1"/>
</dbReference>
<evidence type="ECO:0000313" key="2">
    <source>
        <dbReference type="EMBL" id="PZX16740.1"/>
    </source>
</evidence>
<keyword evidence="1" id="KW-0732">Signal</keyword>
<dbReference type="NCBIfam" id="NF033709">
    <property type="entry name" value="PorV_fam"/>
    <property type="match status" value="1"/>
</dbReference>
<protein>
    <recommendedName>
        <fullName evidence="4">Type IX secretion system PorP/SprF family membrane protein</fullName>
    </recommendedName>
</protein>
<dbReference type="AlphaFoldDB" id="A0A2W7N9N7"/>
<evidence type="ECO:0008006" key="4">
    <source>
        <dbReference type="Google" id="ProtNLM"/>
    </source>
</evidence>
<keyword evidence="3" id="KW-1185">Reference proteome</keyword>
<evidence type="ECO:0000256" key="1">
    <source>
        <dbReference type="SAM" id="SignalP"/>
    </source>
</evidence>
<feature type="signal peptide" evidence="1">
    <location>
        <begin position="1"/>
        <end position="24"/>
    </location>
</feature>
<comment type="caution">
    <text evidence="2">The sequence shown here is derived from an EMBL/GenBank/DDBJ whole genome shotgun (WGS) entry which is preliminary data.</text>
</comment>
<dbReference type="OrthoDB" id="9809953at2"/>
<sequence>MTTKQLTHILTFVGLWLMATSAWAQQGGASSFDFLTIPHSAKMAAMGGNPVGYYDHDLNHTSHNPAILTDSMSHQVVLNFVPYMAGIKYGFTSYALHVPRAGMFAIGIQNINYGSMTRTDEYDNTLGNFSAAEYALLLTYARQLTPTIRAGIAFKPIYSHLDQYTSMALAADVGIIYHTKNDLTSIGLTFKNFGSQITTYETTTEKLPTDLQVGFSTKLAHAPFRFSITWDGLLNWDLEYSADDSQNGSATSNNHTESISFGANILRHTTLGVEFAPSRNFFLAGGYHFRRRAELGLDEKMSTVGLSWGVGFRVSKFRFAYGSARYHLAGTTNHFSLTTNLSELF</sequence>
<dbReference type="SUPFAM" id="SSF56935">
    <property type="entry name" value="Porins"/>
    <property type="match status" value="1"/>
</dbReference>
<accession>A0A2W7N9N7</accession>
<feature type="chain" id="PRO_5015975025" description="Type IX secretion system PorP/SprF family membrane protein" evidence="1">
    <location>
        <begin position="25"/>
        <end position="345"/>
    </location>
</feature>